<keyword evidence="6" id="KW-0805">Transcription regulation</keyword>
<feature type="domain" description="C2H2-type" evidence="14">
    <location>
        <begin position="694"/>
        <end position="721"/>
    </location>
</feature>
<feature type="domain" description="THAP-type" evidence="15">
    <location>
        <begin position="1"/>
        <end position="83"/>
    </location>
</feature>
<dbReference type="PANTHER" id="PTHR16515:SF49">
    <property type="entry name" value="GASTRULA ZINC FINGER PROTEIN XLCGF49.1-LIKE-RELATED"/>
    <property type="match status" value="1"/>
</dbReference>
<evidence type="ECO:0000256" key="11">
    <source>
        <dbReference type="PROSITE-ProRule" id="PRU00309"/>
    </source>
</evidence>
<dbReference type="SMART" id="SM00355">
    <property type="entry name" value="ZnF_C2H2"/>
    <property type="match status" value="12"/>
</dbReference>
<feature type="domain" description="C2H2-type" evidence="14">
    <location>
        <begin position="479"/>
        <end position="506"/>
    </location>
</feature>
<feature type="domain" description="C2H2-type" evidence="14">
    <location>
        <begin position="418"/>
        <end position="446"/>
    </location>
</feature>
<feature type="domain" description="C2H2-type" evidence="14">
    <location>
        <begin position="507"/>
        <end position="534"/>
    </location>
</feature>
<dbReference type="PROSITE" id="PS50950">
    <property type="entry name" value="ZF_THAP"/>
    <property type="match status" value="1"/>
</dbReference>
<name>A0ABM1YJ88_AEDAL</name>
<feature type="binding site" evidence="12">
    <location>
        <position position="137"/>
    </location>
    <ligand>
        <name>Zn(2+)</name>
        <dbReference type="ChEBI" id="CHEBI:29105"/>
    </ligand>
</feature>
<evidence type="ECO:0008006" key="19">
    <source>
        <dbReference type="Google" id="ProtNLM"/>
    </source>
</evidence>
<keyword evidence="3" id="KW-0677">Repeat</keyword>
<dbReference type="Proteomes" id="UP000069940">
    <property type="component" value="Unassembled WGS sequence"/>
</dbReference>
<evidence type="ECO:0000259" key="14">
    <source>
        <dbReference type="PROSITE" id="PS50157"/>
    </source>
</evidence>
<evidence type="ECO:0000256" key="13">
    <source>
        <dbReference type="SAM" id="MobiDB-lite"/>
    </source>
</evidence>
<comment type="subcellular location">
    <subcellularLocation>
        <location evidence="1">Nucleus</location>
    </subcellularLocation>
</comment>
<feature type="binding site" evidence="12">
    <location>
        <position position="182"/>
    </location>
    <ligand>
        <name>Zn(2+)</name>
        <dbReference type="ChEBI" id="CHEBI:29105"/>
    </ligand>
</feature>
<dbReference type="SUPFAM" id="SSF57716">
    <property type="entry name" value="Glucocorticoid receptor-like (DNA-binding domain)"/>
    <property type="match status" value="2"/>
</dbReference>
<keyword evidence="8" id="KW-0804">Transcription</keyword>
<accession>A0ABM1YJ88</accession>
<dbReference type="SUPFAM" id="SSF57667">
    <property type="entry name" value="beta-beta-alpha zinc fingers"/>
    <property type="match status" value="7"/>
</dbReference>
<evidence type="ECO:0000256" key="10">
    <source>
        <dbReference type="PROSITE-ProRule" id="PRU00042"/>
    </source>
</evidence>
<keyword evidence="18" id="KW-1185">Reference proteome</keyword>
<feature type="binding site" evidence="12">
    <location>
        <position position="134"/>
    </location>
    <ligand>
        <name>Zn(2+)</name>
        <dbReference type="ChEBI" id="CHEBI:29105"/>
    </ligand>
</feature>
<dbReference type="InterPro" id="IPR013087">
    <property type="entry name" value="Znf_C2H2_type"/>
</dbReference>
<keyword evidence="4 10" id="KW-0863">Zinc-finger</keyword>
<dbReference type="GeneID" id="109420983"/>
<dbReference type="Pfam" id="PF00096">
    <property type="entry name" value="zf-C2H2"/>
    <property type="match status" value="4"/>
</dbReference>
<feature type="domain" description="C2H2-type" evidence="14">
    <location>
        <begin position="535"/>
        <end position="562"/>
    </location>
</feature>
<feature type="domain" description="ZAD" evidence="16">
    <location>
        <begin position="132"/>
        <end position="206"/>
    </location>
</feature>
<feature type="compositionally biased region" description="Polar residues" evidence="13">
    <location>
        <begin position="300"/>
        <end position="318"/>
    </location>
</feature>
<dbReference type="Gene3D" id="3.30.160.60">
    <property type="entry name" value="Classic Zinc Finger"/>
    <property type="match status" value="9"/>
</dbReference>
<evidence type="ECO:0000256" key="2">
    <source>
        <dbReference type="ARBA" id="ARBA00022723"/>
    </source>
</evidence>
<dbReference type="Gene3D" id="3.40.1800.20">
    <property type="match status" value="1"/>
</dbReference>
<sequence>MVRLCCIPLCPNSKATSGEVACFPFPQDDELRQQWIDFVGGAGDPVRFHWKTKFVCSEHFLDLELVDVDGQKQLVEGAVPMVYYQDNYDGDELAERNDVMVSGEPSFNTSTVATDESIETVSKIAFDLLYTLFCRICLKKATDLIPLNSKLRNDNLVDMIQDISGLVIDSGEGLPTKVCSSCVEKIDSAYKIRIEFIQHDLMLQNLIDSDRLQAYYEYHGTRSSQAVRGNAGHLNSATNTVNPVKVVPAPIVVSNLNNAPVKNVVALETMNVDLSSIDNDPKMPQDVDNEHLMDDDHTEVSTAKHSTTEGDQNTNSKCGETPKQVFSWKDLCKQKGQVSKPASIYKITEVLPRPKLIPHTCYICGTVHENADALDTHLEQHVDQIPFQCNPCSTEQVPQVFRTLITLNRHLRTHLYPYTCDYCPLRFQLMPSYHTHMQEMHLANQSAGFTCDLCGKFFVRKRLFQTHWYRHKAIQEEKYKCEFCGKVFGTGVLLKRHVLTHTGETPYECKKCGRRFNHEHNFQLHKRLHIGEKGYACEECDKSFLNNTYYRIHMQKHFPNDPRYFVRSKLKKSSVEGEYACDYGDCTFVTKKYQTYHAHRAKHLKRFVCEICGKNFPMKYHLVKHKGVVHEGKAPERFKCPHCPKEFNTKQKLNKHIDVHENNRRYKCQYCEKAFVCKDNCKAHERIHTGERPYPCRMCPSAFISSSGRKKHEAIHNRAESLEPA</sequence>
<dbReference type="PROSITE" id="PS00028">
    <property type="entry name" value="ZINC_FINGER_C2H2_1"/>
    <property type="match status" value="9"/>
</dbReference>
<organism evidence="17 18">
    <name type="scientific">Aedes albopictus</name>
    <name type="common">Asian tiger mosquito</name>
    <name type="synonym">Stegomyia albopicta</name>
    <dbReference type="NCBI Taxonomy" id="7160"/>
    <lineage>
        <taxon>Eukaryota</taxon>
        <taxon>Metazoa</taxon>
        <taxon>Ecdysozoa</taxon>
        <taxon>Arthropoda</taxon>
        <taxon>Hexapoda</taxon>
        <taxon>Insecta</taxon>
        <taxon>Pterygota</taxon>
        <taxon>Neoptera</taxon>
        <taxon>Endopterygota</taxon>
        <taxon>Diptera</taxon>
        <taxon>Nematocera</taxon>
        <taxon>Culicoidea</taxon>
        <taxon>Culicidae</taxon>
        <taxon>Culicinae</taxon>
        <taxon>Aedini</taxon>
        <taxon>Aedes</taxon>
        <taxon>Stegomyia</taxon>
    </lineage>
</organism>
<dbReference type="InterPro" id="IPR036236">
    <property type="entry name" value="Znf_C2H2_sf"/>
</dbReference>
<dbReference type="InterPro" id="IPR012934">
    <property type="entry name" value="Znf_AD"/>
</dbReference>
<evidence type="ECO:0000256" key="6">
    <source>
        <dbReference type="ARBA" id="ARBA00023015"/>
    </source>
</evidence>
<keyword evidence="7 11" id="KW-0238">DNA-binding</keyword>
<reference evidence="17" key="2">
    <citation type="submission" date="2025-05" db="UniProtKB">
        <authorList>
            <consortium name="EnsemblMetazoa"/>
        </authorList>
    </citation>
    <scope>IDENTIFICATION</scope>
    <source>
        <strain evidence="17">Foshan</strain>
    </source>
</reference>
<dbReference type="EnsemblMetazoa" id="AALFPA23_009650.R13328">
    <property type="protein sequence ID" value="AALFPA23_009650.P13328"/>
    <property type="gene ID" value="AALFPA23_009650"/>
</dbReference>
<evidence type="ECO:0000259" key="16">
    <source>
        <dbReference type="PROSITE" id="PS51915"/>
    </source>
</evidence>
<evidence type="ECO:0000256" key="9">
    <source>
        <dbReference type="ARBA" id="ARBA00023242"/>
    </source>
</evidence>
<dbReference type="SMART" id="SM00980">
    <property type="entry name" value="THAP"/>
    <property type="match status" value="1"/>
</dbReference>
<dbReference type="RefSeq" id="XP_029714873.1">
    <property type="nucleotide sequence ID" value="XM_029859013.2"/>
</dbReference>
<feature type="domain" description="C2H2-type" evidence="14">
    <location>
        <begin position="449"/>
        <end position="476"/>
    </location>
</feature>
<feature type="domain" description="C2H2-type" evidence="14">
    <location>
        <begin position="638"/>
        <end position="665"/>
    </location>
</feature>
<evidence type="ECO:0000256" key="4">
    <source>
        <dbReference type="ARBA" id="ARBA00022771"/>
    </source>
</evidence>
<evidence type="ECO:0000259" key="15">
    <source>
        <dbReference type="PROSITE" id="PS50950"/>
    </source>
</evidence>
<proteinExistence type="predicted"/>
<evidence type="ECO:0000256" key="1">
    <source>
        <dbReference type="ARBA" id="ARBA00004123"/>
    </source>
</evidence>
<dbReference type="PANTHER" id="PTHR16515">
    <property type="entry name" value="PR DOMAIN ZINC FINGER PROTEIN"/>
    <property type="match status" value="1"/>
</dbReference>
<keyword evidence="5 12" id="KW-0862">Zinc</keyword>
<dbReference type="Pfam" id="PF07776">
    <property type="entry name" value="zf-AD"/>
    <property type="match status" value="1"/>
</dbReference>
<evidence type="ECO:0000256" key="7">
    <source>
        <dbReference type="ARBA" id="ARBA00023125"/>
    </source>
</evidence>
<dbReference type="Pfam" id="PF13894">
    <property type="entry name" value="zf-C2H2_4"/>
    <property type="match status" value="2"/>
</dbReference>
<feature type="domain" description="C2H2-type" evidence="14">
    <location>
        <begin position="607"/>
        <end position="635"/>
    </location>
</feature>
<feature type="region of interest" description="Disordered" evidence="13">
    <location>
        <begin position="298"/>
        <end position="319"/>
    </location>
</feature>
<keyword evidence="9" id="KW-0539">Nucleus</keyword>
<feature type="binding site" evidence="12">
    <location>
        <position position="179"/>
    </location>
    <ligand>
        <name>Zn(2+)</name>
        <dbReference type="ChEBI" id="CHEBI:29105"/>
    </ligand>
</feature>
<reference evidence="18" key="1">
    <citation type="journal article" date="2015" name="Proc. Natl. Acad. Sci. U.S.A.">
        <title>Genome sequence of the Asian Tiger mosquito, Aedes albopictus, reveals insights into its biology, genetics, and evolution.</title>
        <authorList>
            <person name="Chen X.G."/>
            <person name="Jiang X."/>
            <person name="Gu J."/>
            <person name="Xu M."/>
            <person name="Wu Y."/>
            <person name="Deng Y."/>
            <person name="Zhang C."/>
            <person name="Bonizzoni M."/>
            <person name="Dermauw W."/>
            <person name="Vontas J."/>
            <person name="Armbruster P."/>
            <person name="Huang X."/>
            <person name="Yang Y."/>
            <person name="Zhang H."/>
            <person name="He W."/>
            <person name="Peng H."/>
            <person name="Liu Y."/>
            <person name="Wu K."/>
            <person name="Chen J."/>
            <person name="Lirakis M."/>
            <person name="Topalis P."/>
            <person name="Van Leeuwen T."/>
            <person name="Hall A.B."/>
            <person name="Jiang X."/>
            <person name="Thorpe C."/>
            <person name="Mueller R.L."/>
            <person name="Sun C."/>
            <person name="Waterhouse R.M."/>
            <person name="Yan G."/>
            <person name="Tu Z.J."/>
            <person name="Fang X."/>
            <person name="James A.A."/>
        </authorList>
    </citation>
    <scope>NUCLEOTIDE SEQUENCE [LARGE SCALE GENOMIC DNA]</scope>
    <source>
        <strain evidence="18">Foshan</strain>
    </source>
</reference>
<dbReference type="SMART" id="SM00868">
    <property type="entry name" value="zf-AD"/>
    <property type="match status" value="1"/>
</dbReference>
<dbReference type="PROSITE" id="PS51915">
    <property type="entry name" value="ZAD"/>
    <property type="match status" value="1"/>
</dbReference>
<dbReference type="InterPro" id="IPR050331">
    <property type="entry name" value="Zinc_finger"/>
</dbReference>
<evidence type="ECO:0000256" key="12">
    <source>
        <dbReference type="PROSITE-ProRule" id="PRU01263"/>
    </source>
</evidence>
<keyword evidence="2 12" id="KW-0479">Metal-binding</keyword>
<evidence type="ECO:0000256" key="3">
    <source>
        <dbReference type="ARBA" id="ARBA00022737"/>
    </source>
</evidence>
<evidence type="ECO:0000313" key="18">
    <source>
        <dbReference type="Proteomes" id="UP000069940"/>
    </source>
</evidence>
<feature type="domain" description="C2H2-type" evidence="14">
    <location>
        <begin position="666"/>
        <end position="693"/>
    </location>
</feature>
<dbReference type="InterPro" id="IPR006612">
    <property type="entry name" value="THAP_Znf"/>
</dbReference>
<dbReference type="PROSITE" id="PS50157">
    <property type="entry name" value="ZINC_FINGER_C2H2_2"/>
    <property type="match status" value="9"/>
</dbReference>
<evidence type="ECO:0000256" key="5">
    <source>
        <dbReference type="ARBA" id="ARBA00022833"/>
    </source>
</evidence>
<evidence type="ECO:0000313" key="17">
    <source>
        <dbReference type="EnsemblMetazoa" id="AALFPA23_009650.P13328"/>
    </source>
</evidence>
<dbReference type="Pfam" id="PF05485">
    <property type="entry name" value="THAP"/>
    <property type="match status" value="1"/>
</dbReference>
<protein>
    <recommendedName>
        <fullName evidence="19">C2h2-type zn-finger protein</fullName>
    </recommendedName>
</protein>
<evidence type="ECO:0000256" key="8">
    <source>
        <dbReference type="ARBA" id="ARBA00023163"/>
    </source>
</evidence>